<feature type="region of interest" description="Disordered" evidence="2">
    <location>
        <begin position="74"/>
        <end position="158"/>
    </location>
</feature>
<feature type="compositionally biased region" description="Low complexity" evidence="2">
    <location>
        <begin position="184"/>
        <end position="197"/>
    </location>
</feature>
<dbReference type="InterPro" id="IPR015943">
    <property type="entry name" value="WD40/YVTN_repeat-like_dom_sf"/>
</dbReference>
<feature type="region of interest" description="Disordered" evidence="2">
    <location>
        <begin position="1999"/>
        <end position="2021"/>
    </location>
</feature>
<evidence type="ECO:0000313" key="4">
    <source>
        <dbReference type="Proteomes" id="UP000054408"/>
    </source>
</evidence>
<dbReference type="Proteomes" id="UP000054408">
    <property type="component" value="Unassembled WGS sequence"/>
</dbReference>
<feature type="region of interest" description="Disordered" evidence="2">
    <location>
        <begin position="183"/>
        <end position="218"/>
    </location>
</feature>
<dbReference type="GeneID" id="25561425"/>
<dbReference type="RefSeq" id="XP_013761729.1">
    <property type="nucleotide sequence ID" value="XM_013906275.1"/>
</dbReference>
<feature type="region of interest" description="Disordered" evidence="2">
    <location>
        <begin position="230"/>
        <end position="322"/>
    </location>
</feature>
<dbReference type="SUPFAM" id="SSF50978">
    <property type="entry name" value="WD40 repeat-like"/>
    <property type="match status" value="1"/>
</dbReference>
<evidence type="ECO:0000313" key="3">
    <source>
        <dbReference type="EMBL" id="KNC54830.1"/>
    </source>
</evidence>
<feature type="compositionally biased region" description="Gly residues" evidence="2">
    <location>
        <begin position="2006"/>
        <end position="2019"/>
    </location>
</feature>
<dbReference type="Gene3D" id="2.130.10.10">
    <property type="entry name" value="YVTN repeat-like/Quinoprotein amine dehydrogenase"/>
    <property type="match status" value="1"/>
</dbReference>
<dbReference type="InterPro" id="IPR036322">
    <property type="entry name" value="WD40_repeat_dom_sf"/>
</dbReference>
<dbReference type="PANTHER" id="PTHR46433:SF3">
    <property type="entry name" value="RAB GTPASE DOMAIN-CONTAINING PROTEIN"/>
    <property type="match status" value="1"/>
</dbReference>
<protein>
    <submittedName>
        <fullName evidence="3">Uncharacterized protein</fullName>
    </submittedName>
</protein>
<evidence type="ECO:0000256" key="2">
    <source>
        <dbReference type="SAM" id="MobiDB-lite"/>
    </source>
</evidence>
<dbReference type="SUPFAM" id="SSF52047">
    <property type="entry name" value="RNI-like"/>
    <property type="match status" value="1"/>
</dbReference>
<gene>
    <name evidence="3" type="ORF">AMSG_01683</name>
</gene>
<sequence length="2479" mass="262933">MAMADGTGGGGGGAGACASQLQVGGHGHAGGVDDIGVEAEADGGKLDVTIADVVAGDAEEVAVKVGNLVEVEPASEAGGTESASEAGDAAHHTELASEAGNPEPAPEAGDAAHHTELAPEAGNPEPAPEAGDAAHHTELAPKAGNPEPAPEAGDAAHHTELASEAGNLEPAPEAGDAAHHTELAPEAGNPEPAPEAGDAAHHTELAPEAGNPEPAPEAGYAAHHTELAREAGNPEPAPEAGDAAHHTELAPEAGNPEPAPEAGDAAHHTELAPVAGNPEPAPEAGDAAHHTELAPEAGNPEPAPEAGDATHTTTSATPLVTRETPLDAATLLPLVDIIHAATSAASTPGDIPWAEARGLRILCARLSLVDRLDQDAIIPPLADLALRLAHLHMAIHSPSEADVAEASDHCTMVIRELVAASHSEALAASPARTAAAFDLVDGLCGLIDSFLLPRALDTELWLPPALNYTTAAFELADKAGLADAQVTLLTALAALYSHQATSLPPSRAYANGHKIATLYAYSAIQVADDAGLTGDNVHAAALAPLATTAAFMRAVAAHPLSPAGAALLDAYVSPLPAADLASLPWFVNRGTLHFMRYFVALLYQRFFEPRVDAARLAPRSLEAVSPVFTRKLTALLVTEGLVPASAAHGSSRQAAEDADVTPAPPSSVDWIFSLLAAHQDQFVHVLQRDEGIHVLMRLMGGMTCALLETLIEDAMSITGPRPAHGLSLASARSLARKCPHILSYFQATMELLELQTIGLGETPFLCFDRGQRSVLKDGFRLDVAALSPVNTITTPGELARRQVEVACDLLGGADVDPIGHGIRSGCHVAGEPELFSDYCAALADVFASKLDDVLPTSNNLILQWALHNRRKDEASGMLIDNPAIAAAQDLLDQRRRDEADNYYHYDDDGTTKRAKRVRRALNAPVKIVTRFARSRGDGAAGDAAPMSAEELAACIRDGRQVQLSSEQAILPYVALRQFYAIETLKRNNTAHGVFSPGEVPLAGELFVKDNLCRFIALALDGLALYVGIACASTQGRIAALRDAGVVHRDMARAWAKFHTFACTIRYKAHFMHGCEEESVWYADATPPATLSQLVQLTRDDSTYLRNAVTLVLHPLSAMLSDFTTSWGESAPFAAMKHMVEARWAWKMDAIAEVVSDGELVGDARLSAYAAAGPQAFIGVRDGRVRRLRDEFAEELFTATGVTQTSSHGRRNVVQVGGFHFKQNPELPGAELAVHLLAHLVFGDGTPPTDLIRVRHINDDADYVFQVSETVPGPILKDVLASALEVPGLDHAYFSQQVLLALITNPEDGKLDNYVVEDVVEPGAPNGLVRRPVPIDNDHAFVAPLIAHRLSAAQARVKTVLFCMADMNLPIDPVVAANFTRVDAESVLGHWLAELDAYHRRMETIAPPAIIDALATRRNFPTTLEIRFKPGLVFVIFNKILTLQSAITSMSEGEPLTLRDLLQAGEPTLAPLYATVLDNESLPSAAARFAVISSGQYKSSRGGGLVTVTPSIQIQRNQQAYVATSLAEEKRLRRLHAPPKAGLSWRRKSARDLAREAGLVTPIELTGELSKLVKAQAANALRDLMRGDLAAFINLRLSQFKEDVVSRVDFASLDPLRQGHLFDAMSGTYFRKLTIQGSSLLTDTMLSAILKHCRNLTKLDVSGCEKLVTLGDLAKYASNLRVLVASGTRVTDAVLDQVERAAPDLAVCTLSNAKWAPLRTFVAHDPRLIFARTPRTFQHGLRMLFAFNSRHRPITHLDLRGCGLVDSQALLLVNAMSATKSIRTLNVAHNAITGDVAWDLVFLILGSDTPGSAGPVSDGGSNAFGSAESESIRGNAVVPILGSDTPGCAEPVNDGGDAGVTASSGSPHGSVSECVAGESCSGKESDIDNQASDGHSDPIPPVLVPADPAVELVAVDISYNPLTQETYDRIQTVVSRLAELPTVLADTLYRQRADDADELGPAPEPIGRVEHSMRQLVEEANSWWMSKRIVFEPRAQVRSKKPRRAKIGGGPGGGLLGGGETRARAVSVRHDAGVESETGSEISVAGDVVRETTAVPLFKLPVTYGSRAESFQVGESLEVTAMAQLECRDVVAVAVRLPPCRCALCVEQYGHKARKFAGEHDGGVVVVFDTSTMPWTVLITLSGPGYVVTALMWKMPQRQLVAGEGSQQSRDSAGNLFVWHLRDVIHDPRTRRVVTSLDEAEASPFGRSSVVLPTIYRPVVLVDTRSSEPAARSEVIRGESMRRLVDIARPGLVSYPVLSLAQLDEKQIAVGRYGHNIEMWHWNELPGDGGDSGRSKLHLGDELDGHTDAVRQVAPTACGDLVSASYDGTVRLWSRGLPLDTISPGIGDLYAMVVLADGRLVVGGHSGQLAVVSLKQPYDKGLESSVTRLAVAHTGTVVHLQQLHDGRVLSSASGKPPADSLAHLANTVCIFDVDVAATGGSADLTFSTREAIVGVIETGDGSLQLVDRGGLVSRVDLEHT</sequence>
<keyword evidence="1" id="KW-0853">WD repeat</keyword>
<feature type="compositionally biased region" description="Low complexity" evidence="2">
    <location>
        <begin position="206"/>
        <end position="218"/>
    </location>
</feature>
<keyword evidence="4" id="KW-1185">Reference proteome</keyword>
<dbReference type="PROSITE" id="PS50294">
    <property type="entry name" value="WD_REPEATS_REGION"/>
    <property type="match status" value="1"/>
</dbReference>
<dbReference type="SMART" id="SM00320">
    <property type="entry name" value="WD40"/>
    <property type="match status" value="2"/>
</dbReference>
<accession>A0A0L0DRB8</accession>
<dbReference type="Pfam" id="PF00400">
    <property type="entry name" value="WD40"/>
    <property type="match status" value="1"/>
</dbReference>
<reference evidence="3 4" key="1">
    <citation type="submission" date="2010-05" db="EMBL/GenBank/DDBJ databases">
        <title>The Genome Sequence of Thecamonas trahens ATCC 50062.</title>
        <authorList>
            <consortium name="The Broad Institute Genome Sequencing Platform"/>
            <person name="Russ C."/>
            <person name="Cuomo C."/>
            <person name="Shea T."/>
            <person name="Young S.K."/>
            <person name="Zeng Q."/>
            <person name="Koehrsen M."/>
            <person name="Haas B."/>
            <person name="Borodovsky M."/>
            <person name="Guigo R."/>
            <person name="Alvarado L."/>
            <person name="Berlin A."/>
            <person name="Bochicchio J."/>
            <person name="Borenstein D."/>
            <person name="Chapman S."/>
            <person name="Chen Z."/>
            <person name="Freedman E."/>
            <person name="Gellesch M."/>
            <person name="Goldberg J."/>
            <person name="Griggs A."/>
            <person name="Gujja S."/>
            <person name="Heilman E."/>
            <person name="Heiman D."/>
            <person name="Hepburn T."/>
            <person name="Howarth C."/>
            <person name="Jen D."/>
            <person name="Larson L."/>
            <person name="Mehta T."/>
            <person name="Park D."/>
            <person name="Pearson M."/>
            <person name="Roberts A."/>
            <person name="Saif S."/>
            <person name="Shenoy N."/>
            <person name="Sisk P."/>
            <person name="Stolte C."/>
            <person name="Sykes S."/>
            <person name="Thomson T."/>
            <person name="Walk T."/>
            <person name="White J."/>
            <person name="Yandava C."/>
            <person name="Burger G."/>
            <person name="Gray M.W."/>
            <person name="Holland P.W.H."/>
            <person name="King N."/>
            <person name="Lang F.B.F."/>
            <person name="Roger A.J."/>
            <person name="Ruiz-Trillo I."/>
            <person name="Lander E."/>
            <person name="Nusbaum C."/>
        </authorList>
    </citation>
    <scope>NUCLEOTIDE SEQUENCE [LARGE SCALE GENOMIC DNA]</scope>
    <source>
        <strain evidence="3 4">ATCC 50062</strain>
    </source>
</reference>
<dbReference type="PANTHER" id="PTHR46433">
    <property type="entry name" value="ANK_REP_REGION DOMAIN-CONTAINING PROTEIN-RELATED"/>
    <property type="match status" value="1"/>
</dbReference>
<feature type="compositionally biased region" description="Low complexity" evidence="2">
    <location>
        <begin position="250"/>
        <end position="263"/>
    </location>
</feature>
<feature type="region of interest" description="Disordered" evidence="2">
    <location>
        <begin position="1842"/>
        <end position="1899"/>
    </location>
</feature>
<dbReference type="InterPro" id="IPR001680">
    <property type="entry name" value="WD40_rpt"/>
</dbReference>
<proteinExistence type="predicted"/>
<feature type="repeat" description="WD" evidence="1">
    <location>
        <begin position="2302"/>
        <end position="2333"/>
    </location>
</feature>
<dbReference type="InterPro" id="IPR032675">
    <property type="entry name" value="LRR_dom_sf"/>
</dbReference>
<dbReference type="PROSITE" id="PS50082">
    <property type="entry name" value="WD_REPEATS_2"/>
    <property type="match status" value="1"/>
</dbReference>
<dbReference type="EMBL" id="GL349438">
    <property type="protein sequence ID" value="KNC54830.1"/>
    <property type="molecule type" value="Genomic_DNA"/>
</dbReference>
<organism evidence="3 4">
    <name type="scientific">Thecamonas trahens ATCC 50062</name>
    <dbReference type="NCBI Taxonomy" id="461836"/>
    <lineage>
        <taxon>Eukaryota</taxon>
        <taxon>Apusozoa</taxon>
        <taxon>Apusomonadida</taxon>
        <taxon>Apusomonadidae</taxon>
        <taxon>Thecamonas</taxon>
    </lineage>
</organism>
<evidence type="ECO:0000256" key="1">
    <source>
        <dbReference type="PROSITE-ProRule" id="PRU00221"/>
    </source>
</evidence>
<feature type="compositionally biased region" description="Low complexity" evidence="2">
    <location>
        <begin position="294"/>
        <end position="306"/>
    </location>
</feature>
<feature type="compositionally biased region" description="Low complexity" evidence="2">
    <location>
        <begin position="118"/>
        <end position="131"/>
    </location>
</feature>
<dbReference type="Gene3D" id="3.80.10.10">
    <property type="entry name" value="Ribonuclease Inhibitor"/>
    <property type="match status" value="1"/>
</dbReference>
<name>A0A0L0DRB8_THETB</name>